<comment type="caution">
    <text evidence="6">The sequence shown here is derived from an EMBL/GenBank/DDBJ whole genome shotgun (WGS) entry which is preliminary data.</text>
</comment>
<proteinExistence type="predicted"/>
<dbReference type="InterPro" id="IPR014016">
    <property type="entry name" value="UvrD-like_ATP-bd"/>
</dbReference>
<protein>
    <recommendedName>
        <fullName evidence="5">UvrD-like helicase ATP-binding domain-containing protein</fullName>
    </recommendedName>
</protein>
<evidence type="ECO:0000259" key="5">
    <source>
        <dbReference type="Pfam" id="PF00580"/>
    </source>
</evidence>
<dbReference type="Gene3D" id="3.40.50.300">
    <property type="entry name" value="P-loop containing nucleotide triphosphate hydrolases"/>
    <property type="match status" value="1"/>
</dbReference>
<sequence>MHYANQGKHIEYTKPQARLSESFSGEKVKIRGLAGSGKTTVLAMRAVNAHKRHGSSVLILTYNLTLCMYIKDKISEVREDFSWSSFEIINYHKFMTFALNEAGVEIEIDENAENFETQLDTKYYSNTNVFLNSNFAEIRHHIDR</sequence>
<evidence type="ECO:0000256" key="3">
    <source>
        <dbReference type="ARBA" id="ARBA00022806"/>
    </source>
</evidence>
<evidence type="ECO:0000313" key="7">
    <source>
        <dbReference type="Proteomes" id="UP000739411"/>
    </source>
</evidence>
<organism evidence="6 7">
    <name type="scientific">Candidatus Dechloromonas phosphorivorans</name>
    <dbReference type="NCBI Taxonomy" id="2899244"/>
    <lineage>
        <taxon>Bacteria</taxon>
        <taxon>Pseudomonadati</taxon>
        <taxon>Pseudomonadota</taxon>
        <taxon>Betaproteobacteria</taxon>
        <taxon>Rhodocyclales</taxon>
        <taxon>Azonexaceae</taxon>
        <taxon>Dechloromonas</taxon>
    </lineage>
</organism>
<evidence type="ECO:0000256" key="1">
    <source>
        <dbReference type="ARBA" id="ARBA00022741"/>
    </source>
</evidence>
<accession>A0A935JZR6</accession>
<dbReference type="GO" id="GO:0016787">
    <property type="term" value="F:hydrolase activity"/>
    <property type="evidence" value="ECO:0007669"/>
    <property type="project" value="UniProtKB-KW"/>
</dbReference>
<keyword evidence="4" id="KW-0067">ATP-binding</keyword>
<dbReference type="EMBL" id="JADJMS010000003">
    <property type="protein sequence ID" value="MBK7413863.1"/>
    <property type="molecule type" value="Genomic_DNA"/>
</dbReference>
<gene>
    <name evidence="6" type="ORF">IPJ38_00750</name>
</gene>
<name>A0A935JZR6_9RHOO</name>
<dbReference type="SUPFAM" id="SSF52540">
    <property type="entry name" value="P-loop containing nucleoside triphosphate hydrolases"/>
    <property type="match status" value="1"/>
</dbReference>
<feature type="domain" description="UvrD-like helicase ATP-binding" evidence="5">
    <location>
        <begin position="24"/>
        <end position="119"/>
    </location>
</feature>
<dbReference type="Pfam" id="PF00580">
    <property type="entry name" value="UvrD-helicase"/>
    <property type="match status" value="1"/>
</dbReference>
<dbReference type="Proteomes" id="UP000739411">
    <property type="component" value="Unassembled WGS sequence"/>
</dbReference>
<reference evidence="6 7" key="1">
    <citation type="submission" date="2020-10" db="EMBL/GenBank/DDBJ databases">
        <title>Connecting structure to function with the recovery of over 1000 high-quality activated sludge metagenome-assembled genomes encoding full-length rRNA genes using long-read sequencing.</title>
        <authorList>
            <person name="Singleton C.M."/>
            <person name="Petriglieri F."/>
            <person name="Kristensen J.M."/>
            <person name="Kirkegaard R.H."/>
            <person name="Michaelsen T.Y."/>
            <person name="Andersen M.H."/>
            <person name="Karst S.M."/>
            <person name="Dueholm M.S."/>
            <person name="Nielsen P.H."/>
            <person name="Albertsen M."/>
        </authorList>
    </citation>
    <scope>NUCLEOTIDE SEQUENCE [LARGE SCALE GENOMIC DNA]</scope>
    <source>
        <strain evidence="6">EsbW_18-Q3-R4-48_BATAC.463</strain>
    </source>
</reference>
<dbReference type="AlphaFoldDB" id="A0A935JZR6"/>
<dbReference type="GO" id="GO:0004386">
    <property type="term" value="F:helicase activity"/>
    <property type="evidence" value="ECO:0007669"/>
    <property type="project" value="UniProtKB-KW"/>
</dbReference>
<dbReference type="GO" id="GO:0005524">
    <property type="term" value="F:ATP binding"/>
    <property type="evidence" value="ECO:0007669"/>
    <property type="project" value="UniProtKB-KW"/>
</dbReference>
<keyword evidence="2" id="KW-0378">Hydrolase</keyword>
<keyword evidence="3" id="KW-0347">Helicase</keyword>
<evidence type="ECO:0000256" key="2">
    <source>
        <dbReference type="ARBA" id="ARBA00022801"/>
    </source>
</evidence>
<keyword evidence="1" id="KW-0547">Nucleotide-binding</keyword>
<evidence type="ECO:0000313" key="6">
    <source>
        <dbReference type="EMBL" id="MBK7413863.1"/>
    </source>
</evidence>
<dbReference type="InterPro" id="IPR027417">
    <property type="entry name" value="P-loop_NTPase"/>
</dbReference>
<evidence type="ECO:0000256" key="4">
    <source>
        <dbReference type="ARBA" id="ARBA00022840"/>
    </source>
</evidence>